<dbReference type="InterPro" id="IPR020904">
    <property type="entry name" value="Sc_DH/Rdtase_CS"/>
</dbReference>
<dbReference type="PRINTS" id="PR00080">
    <property type="entry name" value="SDRFAMILY"/>
</dbReference>
<dbReference type="Pfam" id="PF13561">
    <property type="entry name" value="adh_short_C2"/>
    <property type="match status" value="1"/>
</dbReference>
<dbReference type="OrthoDB" id="9808187at2"/>
<dbReference type="PROSITE" id="PS00061">
    <property type="entry name" value="ADH_SHORT"/>
    <property type="match status" value="1"/>
</dbReference>
<dbReference type="SMART" id="SM00822">
    <property type="entry name" value="PKS_KR"/>
    <property type="match status" value="1"/>
</dbReference>
<dbReference type="Gene3D" id="3.40.50.720">
    <property type="entry name" value="NAD(P)-binding Rossmann-like Domain"/>
    <property type="match status" value="2"/>
</dbReference>
<name>A0A1M7QCF4_9ACTN</name>
<evidence type="ECO:0000256" key="1">
    <source>
        <dbReference type="ARBA" id="ARBA00006484"/>
    </source>
</evidence>
<evidence type="ECO:0000313" key="3">
    <source>
        <dbReference type="EMBL" id="SHN28393.1"/>
    </source>
</evidence>
<organism evidence="3 4">
    <name type="scientific">Cryptosporangium aurantiacum</name>
    <dbReference type="NCBI Taxonomy" id="134849"/>
    <lineage>
        <taxon>Bacteria</taxon>
        <taxon>Bacillati</taxon>
        <taxon>Actinomycetota</taxon>
        <taxon>Actinomycetes</taxon>
        <taxon>Cryptosporangiales</taxon>
        <taxon>Cryptosporangiaceae</taxon>
        <taxon>Cryptosporangium</taxon>
    </lineage>
</organism>
<proteinExistence type="inferred from homology"/>
<dbReference type="AlphaFoldDB" id="A0A1M7QCF4"/>
<dbReference type="FunFam" id="3.40.50.720:FF:000338">
    <property type="entry name" value="3-oxoacyl-ACP reductase FabG"/>
    <property type="match status" value="1"/>
</dbReference>
<evidence type="ECO:0000313" key="4">
    <source>
        <dbReference type="Proteomes" id="UP000184440"/>
    </source>
</evidence>
<feature type="domain" description="Ketoreductase" evidence="2">
    <location>
        <begin position="212"/>
        <end position="385"/>
    </location>
</feature>
<dbReference type="PANTHER" id="PTHR42760">
    <property type="entry name" value="SHORT-CHAIN DEHYDROGENASES/REDUCTASES FAMILY MEMBER"/>
    <property type="match status" value="1"/>
</dbReference>
<comment type="similarity">
    <text evidence="1">Belongs to the short-chain dehydrogenases/reductases (SDR) family.</text>
</comment>
<dbReference type="STRING" id="134849.SAMN05443668_104456"/>
<keyword evidence="4" id="KW-1185">Reference proteome</keyword>
<protein>
    <submittedName>
        <fullName evidence="3">3-oxoacyl-[acyl-carrier protein] reductase</fullName>
    </submittedName>
</protein>
<dbReference type="GO" id="GO:0016616">
    <property type="term" value="F:oxidoreductase activity, acting on the CH-OH group of donors, NAD or NADP as acceptor"/>
    <property type="evidence" value="ECO:0007669"/>
    <property type="project" value="UniProtKB-ARBA"/>
</dbReference>
<dbReference type="RefSeq" id="WP_073258095.1">
    <property type="nucleotide sequence ID" value="NZ_FRCS01000004.1"/>
</dbReference>
<gene>
    <name evidence="3" type="ORF">SAMN05443668_104456</name>
</gene>
<dbReference type="SUPFAM" id="SSF51735">
    <property type="entry name" value="NAD(P)-binding Rossmann-fold domains"/>
    <property type="match status" value="1"/>
</dbReference>
<dbReference type="PRINTS" id="PR00081">
    <property type="entry name" value="GDHRDH"/>
</dbReference>
<evidence type="ECO:0000259" key="2">
    <source>
        <dbReference type="SMART" id="SM00822"/>
    </source>
</evidence>
<accession>A0A1M7QCF4</accession>
<dbReference type="PANTHER" id="PTHR42760:SF78">
    <property type="entry name" value="3-OXOACYL-[ACYL-CARRIER-PROTEIN] REDUCTASE [NADH]"/>
    <property type="match status" value="1"/>
</dbReference>
<dbReference type="NCBIfam" id="NF006110">
    <property type="entry name" value="PRK08261.1"/>
    <property type="match status" value="1"/>
</dbReference>
<dbReference type="InterPro" id="IPR036291">
    <property type="entry name" value="NAD(P)-bd_dom_sf"/>
</dbReference>
<dbReference type="InterPro" id="IPR002347">
    <property type="entry name" value="SDR_fam"/>
</dbReference>
<sequence>MRDRYQQLVTSSPGRFLARRVGLPEPPVLRRHRPGDPVAAGPVVLGAAPGGRLAKSIRPILAAAEISVREPGPRAEARPDGVKPHALVFDATGITRSEQLRALYDFFSPQVRAVAPNGRIIVLGTPPEHCADFREATAQRALEGFTRSTGKEVKRGVTSQLVYVAPGAEDGVESTLRFLLSGRSAYVSGQVIRIGGADVQAPDDWQRPLAGKVAVVTGAARGIGEAIVEVLSRDGAHVVCVDVPSAESALTEVAARIGGSTLTLDVTADDAPRTLAEHLVDGVDIVVHNAGVTRDRTLGRMDAPRWDLVLDVNLSSEERINDVLLDQNVLRTGGRIIATSSIAGIAGNMGQTNYATSKAGVIGMVQSLAPTLASRGGTINAVAPGFIETRMTAAVPLVIREAGRRMNSMTQGGRPVDVAETVAWFASPGSAGVNGNVVRVCGQSLLGA</sequence>
<dbReference type="InterPro" id="IPR057326">
    <property type="entry name" value="KR_dom"/>
</dbReference>
<dbReference type="EMBL" id="FRCS01000004">
    <property type="protein sequence ID" value="SHN28393.1"/>
    <property type="molecule type" value="Genomic_DNA"/>
</dbReference>
<dbReference type="Proteomes" id="UP000184440">
    <property type="component" value="Unassembled WGS sequence"/>
</dbReference>
<reference evidence="3 4" key="1">
    <citation type="submission" date="2016-11" db="EMBL/GenBank/DDBJ databases">
        <authorList>
            <person name="Jaros S."/>
            <person name="Januszkiewicz K."/>
            <person name="Wedrychowicz H."/>
        </authorList>
    </citation>
    <scope>NUCLEOTIDE SEQUENCE [LARGE SCALE GENOMIC DNA]</scope>
    <source>
        <strain evidence="3 4">DSM 46144</strain>
    </source>
</reference>